<gene>
    <name evidence="5" type="ORF">SAMN02910291_00315</name>
</gene>
<dbReference type="InterPro" id="IPR036286">
    <property type="entry name" value="LexA/Signal_pep-like_sf"/>
</dbReference>
<evidence type="ECO:0000313" key="5">
    <source>
        <dbReference type="EMBL" id="SFW18610.1"/>
    </source>
</evidence>
<evidence type="ECO:0000259" key="4">
    <source>
        <dbReference type="PROSITE" id="PS50943"/>
    </source>
</evidence>
<sequence length="242" mass="27440">MMRLVRIMEFKIMPAFAEIYERIKLATNSRTQVELAEVLDIRQSSISDAKRRNSVPGDWFMKLFEKFGLNPDWLKQGIGPMYLRTEQGYMPQDAPAALAENAAHYGDTLARGSVVSVYHMNCDYDDEQPRPSLEVAGKISLPHSYMKDSLAVLRMRGTNMTPTIMSDAHLGVDTMDRDVISGRVYALFAPNEGVILRRLFLNSAQDGYVLRSDSANFPETTLTPDLLTRRLLGRVVWVFQDL</sequence>
<dbReference type="PANTHER" id="PTHR40661">
    <property type="match status" value="1"/>
</dbReference>
<dbReference type="Proteomes" id="UP000182680">
    <property type="component" value="Unassembled WGS sequence"/>
</dbReference>
<dbReference type="Pfam" id="PF07022">
    <property type="entry name" value="Phage_CI_repr"/>
    <property type="match status" value="1"/>
</dbReference>
<dbReference type="RefSeq" id="WP_012624500.1">
    <property type="nucleotide sequence ID" value="NZ_FPIW01000003.1"/>
</dbReference>
<dbReference type="SUPFAM" id="SSF47413">
    <property type="entry name" value="lambda repressor-like DNA-binding domains"/>
    <property type="match status" value="1"/>
</dbReference>
<protein>
    <submittedName>
        <fullName evidence="5">Phage repressor protein C, contains Cro/C1-type HTH and peptisase s24 domains</fullName>
    </submittedName>
</protein>
<comment type="caution">
    <text evidence="5">The sequence shown here is derived from an EMBL/GenBank/DDBJ whole genome shotgun (WGS) entry which is preliminary data.</text>
</comment>
<name>A0AA94HQI2_DESDE</name>
<dbReference type="CDD" id="cd00093">
    <property type="entry name" value="HTH_XRE"/>
    <property type="match status" value="1"/>
</dbReference>
<organism evidence="5 6">
    <name type="scientific">Desulfovibrio desulfuricans</name>
    <dbReference type="NCBI Taxonomy" id="876"/>
    <lineage>
        <taxon>Bacteria</taxon>
        <taxon>Pseudomonadati</taxon>
        <taxon>Thermodesulfobacteriota</taxon>
        <taxon>Desulfovibrionia</taxon>
        <taxon>Desulfovibrionales</taxon>
        <taxon>Desulfovibrionaceae</taxon>
        <taxon>Desulfovibrio</taxon>
    </lineage>
</organism>
<accession>A0AA94HQI2</accession>
<dbReference type="PROSITE" id="PS50943">
    <property type="entry name" value="HTH_CROC1"/>
    <property type="match status" value="1"/>
</dbReference>
<dbReference type="SUPFAM" id="SSF51306">
    <property type="entry name" value="LexA/Signal peptidase"/>
    <property type="match status" value="1"/>
</dbReference>
<dbReference type="InterPro" id="IPR010744">
    <property type="entry name" value="Phage_CI_N"/>
</dbReference>
<evidence type="ECO:0000256" key="1">
    <source>
        <dbReference type="ARBA" id="ARBA00023015"/>
    </source>
</evidence>
<dbReference type="InterPro" id="IPR010982">
    <property type="entry name" value="Lambda_DNA-bd_dom_sf"/>
</dbReference>
<evidence type="ECO:0000256" key="2">
    <source>
        <dbReference type="ARBA" id="ARBA00023125"/>
    </source>
</evidence>
<dbReference type="GO" id="GO:0045892">
    <property type="term" value="P:negative regulation of DNA-templated transcription"/>
    <property type="evidence" value="ECO:0007669"/>
    <property type="project" value="InterPro"/>
</dbReference>
<keyword evidence="1" id="KW-0805">Transcription regulation</keyword>
<evidence type="ECO:0000313" key="6">
    <source>
        <dbReference type="Proteomes" id="UP000182680"/>
    </source>
</evidence>
<dbReference type="Gene3D" id="1.10.260.40">
    <property type="entry name" value="lambda repressor-like DNA-binding domains"/>
    <property type="match status" value="1"/>
</dbReference>
<dbReference type="Gene3D" id="2.10.109.10">
    <property type="entry name" value="Umud Fragment, subunit A"/>
    <property type="match status" value="1"/>
</dbReference>
<feature type="domain" description="HTH cro/C1-type" evidence="4">
    <location>
        <begin position="31"/>
        <end position="74"/>
    </location>
</feature>
<dbReference type="Pfam" id="PF00717">
    <property type="entry name" value="Peptidase_S24"/>
    <property type="match status" value="1"/>
</dbReference>
<reference evidence="6" key="1">
    <citation type="submission" date="2016-11" db="EMBL/GenBank/DDBJ databases">
        <authorList>
            <person name="Jaros S."/>
            <person name="Januszkiewicz K."/>
            <person name="Wedrychowicz H."/>
        </authorList>
    </citation>
    <scope>NUCLEOTIDE SEQUENCE [LARGE SCALE GENOMIC DNA]</scope>
    <source>
        <strain evidence="6">DSM 7057</strain>
    </source>
</reference>
<dbReference type="CDD" id="cd06462">
    <property type="entry name" value="Peptidase_S24_S26"/>
    <property type="match status" value="1"/>
</dbReference>
<dbReference type="InterPro" id="IPR015927">
    <property type="entry name" value="Peptidase_S24_S26A/B/C"/>
</dbReference>
<dbReference type="OMA" id="GELYGVF"/>
<dbReference type="PANTHER" id="PTHR40661:SF3">
    <property type="entry name" value="FELS-1 PROPHAGE TRANSCRIPTIONAL REGULATOR"/>
    <property type="match status" value="1"/>
</dbReference>
<keyword evidence="2" id="KW-0238">DNA-binding</keyword>
<dbReference type="AlphaFoldDB" id="A0AA94HQI2"/>
<keyword evidence="3" id="KW-0804">Transcription</keyword>
<dbReference type="GO" id="GO:0003677">
    <property type="term" value="F:DNA binding"/>
    <property type="evidence" value="ECO:0007669"/>
    <property type="project" value="UniProtKB-KW"/>
</dbReference>
<dbReference type="EMBL" id="FPIW01000003">
    <property type="protein sequence ID" value="SFW18610.1"/>
    <property type="molecule type" value="Genomic_DNA"/>
</dbReference>
<proteinExistence type="predicted"/>
<dbReference type="InterPro" id="IPR001387">
    <property type="entry name" value="Cro/C1-type_HTH"/>
</dbReference>
<evidence type="ECO:0000256" key="3">
    <source>
        <dbReference type="ARBA" id="ARBA00023163"/>
    </source>
</evidence>